<sequence length="64" mass="6852">MAVGLVPLVGDLARYRRPLPPGERLMLAALVFPCSSPGTLHPSRDNRQTDLTPCFLDPIVGPGV</sequence>
<name>A0A6J4KCG4_9CHLR</name>
<protein>
    <submittedName>
        <fullName evidence="1">Uncharacterized protein</fullName>
    </submittedName>
</protein>
<reference evidence="1" key="1">
    <citation type="submission" date="2020-02" db="EMBL/GenBank/DDBJ databases">
        <authorList>
            <person name="Meier V. D."/>
        </authorList>
    </citation>
    <scope>NUCLEOTIDE SEQUENCE</scope>
    <source>
        <strain evidence="1">AVDCRST_MAG77</strain>
    </source>
</reference>
<evidence type="ECO:0000313" key="1">
    <source>
        <dbReference type="EMBL" id="CAA9301528.1"/>
    </source>
</evidence>
<accession>A0A6J4KCG4</accession>
<organism evidence="1">
    <name type="scientific">uncultured Chloroflexota bacterium</name>
    <dbReference type="NCBI Taxonomy" id="166587"/>
    <lineage>
        <taxon>Bacteria</taxon>
        <taxon>Bacillati</taxon>
        <taxon>Chloroflexota</taxon>
        <taxon>environmental samples</taxon>
    </lineage>
</organism>
<dbReference type="EMBL" id="CADCTC010000296">
    <property type="protein sequence ID" value="CAA9301528.1"/>
    <property type="molecule type" value="Genomic_DNA"/>
</dbReference>
<gene>
    <name evidence="1" type="ORF">AVDCRST_MAG77-5703</name>
</gene>
<dbReference type="AlphaFoldDB" id="A0A6J4KCG4"/>
<proteinExistence type="predicted"/>